<dbReference type="PANTHER" id="PTHR30469:SF12">
    <property type="entry name" value="MULTIDRUG RESISTANCE PROTEIN MDTA"/>
    <property type="match status" value="1"/>
</dbReference>
<dbReference type="GO" id="GO:0015562">
    <property type="term" value="F:efflux transmembrane transporter activity"/>
    <property type="evidence" value="ECO:0007669"/>
    <property type="project" value="TreeGrafter"/>
</dbReference>
<reference evidence="4 5" key="1">
    <citation type="submission" date="2016-06" db="EMBL/GenBank/DDBJ databases">
        <title>Respiratory ammonification of nitrate coupled to the oxidation of elemental sulfur in deep-sea autotrophic thermophilic bacteria.</title>
        <authorList>
            <person name="Slobodkina G.B."/>
            <person name="Mardanov A.V."/>
            <person name="Ravin N.V."/>
            <person name="Frolova A.A."/>
            <person name="Viryasiv M.B."/>
            <person name="Chernyh N.A."/>
            <person name="Bonch-Osmolovskaya E.A."/>
            <person name="Slobodkin A.I."/>
        </authorList>
    </citation>
    <scope>NUCLEOTIDE SEQUENCE [LARGE SCALE GENOMIC DNA]</scope>
    <source>
        <strain evidence="4 5">S69</strain>
    </source>
</reference>
<dbReference type="GO" id="GO:1990281">
    <property type="term" value="C:efflux pump complex"/>
    <property type="evidence" value="ECO:0007669"/>
    <property type="project" value="TreeGrafter"/>
</dbReference>
<dbReference type="AlphaFoldDB" id="A0A1B9F6L3"/>
<sequence length="388" mass="43915">MALKNVFKIFIPLIIILLGFLGMRFLMHLKTPPKKKGPTQIGMLVEVIKVKHTDHKVTISATGEVQARRQISVIPEVSGKLIWVNPKFERGGFLDKGEELFRIDSVDYEAEKAKKEEALREAELNLEEVKARKDASEHEWGLLNKEGEAPKSPLVFYEPQLKAAQARVKAAQAELQKALRDIARTRVRAPFPCLVLEEKVEIGRFVKAGEVVGEIVGTDSVEVKVSLSTDDVLLFAGEDRPQKGRKRVILTHKSFVWDGYFERFLPDVDKDGKMERAIIVVEDPFQRTKRVRGRPNLRIGQFVTVKIPGKILRNVCALPERALKDEHYIWKVDAENRLSIVRVDVIRRERGRIYVRGPLKDGDLVVISSISGASQGMRLRPVLVGEPL</sequence>
<comment type="similarity">
    <text evidence="1">Belongs to the membrane fusion protein (MFP) (TC 8.A.1) family.</text>
</comment>
<evidence type="ECO:0000256" key="1">
    <source>
        <dbReference type="ARBA" id="ARBA00009477"/>
    </source>
</evidence>
<protein>
    <submittedName>
        <fullName evidence="4">Membrane fusion protein of RND family multidrug efflux pump</fullName>
    </submittedName>
</protein>
<keyword evidence="3" id="KW-1133">Transmembrane helix</keyword>
<evidence type="ECO:0000313" key="5">
    <source>
        <dbReference type="Proteomes" id="UP000093080"/>
    </source>
</evidence>
<keyword evidence="5" id="KW-1185">Reference proteome</keyword>
<feature type="transmembrane region" description="Helical" evidence="3">
    <location>
        <begin position="6"/>
        <end position="26"/>
    </location>
</feature>
<dbReference type="EMBL" id="MAGO01000005">
    <property type="protein sequence ID" value="OCC15411.1"/>
    <property type="molecule type" value="Genomic_DNA"/>
</dbReference>
<dbReference type="PANTHER" id="PTHR30469">
    <property type="entry name" value="MULTIDRUG RESISTANCE PROTEIN MDTA"/>
    <property type="match status" value="1"/>
</dbReference>
<dbReference type="RefSeq" id="WP_067617454.1">
    <property type="nucleotide sequence ID" value="NZ_MAGO01000005.1"/>
</dbReference>
<keyword evidence="2" id="KW-0175">Coiled coil</keyword>
<name>A0A1B9F6L3_9BACT</name>
<evidence type="ECO:0000256" key="2">
    <source>
        <dbReference type="SAM" id="Coils"/>
    </source>
</evidence>
<organism evidence="4 5">
    <name type="scientific">Dissulfuribacter thermophilus</name>
    <dbReference type="NCBI Taxonomy" id="1156395"/>
    <lineage>
        <taxon>Bacteria</taxon>
        <taxon>Pseudomonadati</taxon>
        <taxon>Thermodesulfobacteriota</taxon>
        <taxon>Dissulfuribacteria</taxon>
        <taxon>Dissulfuribacterales</taxon>
        <taxon>Dissulfuribacteraceae</taxon>
        <taxon>Dissulfuribacter</taxon>
    </lineage>
</organism>
<proteinExistence type="inferred from homology"/>
<comment type="caution">
    <text evidence="4">The sequence shown here is derived from an EMBL/GenBank/DDBJ whole genome shotgun (WGS) entry which is preliminary data.</text>
</comment>
<keyword evidence="3" id="KW-0472">Membrane</keyword>
<dbReference type="NCBIfam" id="TIGR01730">
    <property type="entry name" value="RND_mfp"/>
    <property type="match status" value="1"/>
</dbReference>
<accession>A0A1B9F6L3</accession>
<feature type="coiled-coil region" evidence="2">
    <location>
        <begin position="105"/>
        <end position="188"/>
    </location>
</feature>
<gene>
    <name evidence="4" type="ORF">DBT_1158</name>
</gene>
<evidence type="ECO:0000256" key="3">
    <source>
        <dbReference type="SAM" id="Phobius"/>
    </source>
</evidence>
<dbReference type="InterPro" id="IPR006143">
    <property type="entry name" value="RND_pump_MFP"/>
</dbReference>
<dbReference type="Gene3D" id="2.40.420.20">
    <property type="match status" value="1"/>
</dbReference>
<dbReference type="Proteomes" id="UP000093080">
    <property type="component" value="Unassembled WGS sequence"/>
</dbReference>
<dbReference type="Gene3D" id="1.10.287.470">
    <property type="entry name" value="Helix hairpin bin"/>
    <property type="match status" value="1"/>
</dbReference>
<dbReference type="STRING" id="1156395.DBT_1158"/>
<dbReference type="OrthoDB" id="9806939at2"/>
<keyword evidence="3" id="KW-0812">Transmembrane</keyword>
<dbReference type="Gene3D" id="2.40.50.100">
    <property type="match status" value="1"/>
</dbReference>
<dbReference type="Gene3D" id="2.40.30.170">
    <property type="match status" value="1"/>
</dbReference>
<evidence type="ECO:0000313" key="4">
    <source>
        <dbReference type="EMBL" id="OCC15411.1"/>
    </source>
</evidence>
<dbReference type="SUPFAM" id="SSF111369">
    <property type="entry name" value="HlyD-like secretion proteins"/>
    <property type="match status" value="1"/>
</dbReference>